<dbReference type="InterPro" id="IPR036271">
    <property type="entry name" value="Tet_transcr_reg_TetR-rel_C_sf"/>
</dbReference>
<evidence type="ECO:0000313" key="7">
    <source>
        <dbReference type="EMBL" id="WTW67111.1"/>
    </source>
</evidence>
<evidence type="ECO:0000256" key="3">
    <source>
        <dbReference type="ARBA" id="ARBA00023163"/>
    </source>
</evidence>
<feature type="domain" description="HTH tetR-type" evidence="6">
    <location>
        <begin position="29"/>
        <end position="88"/>
    </location>
</feature>
<evidence type="ECO:0000256" key="4">
    <source>
        <dbReference type="PROSITE-ProRule" id="PRU00335"/>
    </source>
</evidence>
<keyword evidence="2 4" id="KW-0238">DNA-binding</keyword>
<dbReference type="PANTHER" id="PTHR30055:SF234">
    <property type="entry name" value="HTH-TYPE TRANSCRIPTIONAL REGULATOR BETI"/>
    <property type="match status" value="1"/>
</dbReference>
<name>A0AAU2VII8_9ACTN</name>
<reference evidence="7" key="1">
    <citation type="submission" date="2022-10" db="EMBL/GenBank/DDBJ databases">
        <title>The complete genomes of actinobacterial strains from the NBC collection.</title>
        <authorList>
            <person name="Joergensen T.S."/>
            <person name="Alvarez Arevalo M."/>
            <person name="Sterndorff E.B."/>
            <person name="Faurdal D."/>
            <person name="Vuksanovic O."/>
            <person name="Mourched A.-S."/>
            <person name="Charusanti P."/>
            <person name="Shaw S."/>
            <person name="Blin K."/>
            <person name="Weber T."/>
        </authorList>
    </citation>
    <scope>NUCLEOTIDE SEQUENCE</scope>
    <source>
        <strain evidence="7">NBC_00008</strain>
    </source>
</reference>
<dbReference type="Gene3D" id="1.10.357.10">
    <property type="entry name" value="Tetracycline Repressor, domain 2"/>
    <property type="match status" value="1"/>
</dbReference>
<dbReference type="EMBL" id="CP108313">
    <property type="protein sequence ID" value="WTW67111.1"/>
    <property type="molecule type" value="Genomic_DNA"/>
</dbReference>
<dbReference type="InterPro" id="IPR049445">
    <property type="entry name" value="TetR_SbtR-like_C"/>
</dbReference>
<keyword evidence="1" id="KW-0805">Transcription regulation</keyword>
<evidence type="ECO:0000256" key="1">
    <source>
        <dbReference type="ARBA" id="ARBA00023015"/>
    </source>
</evidence>
<feature type="DNA-binding region" description="H-T-H motif" evidence="4">
    <location>
        <begin position="51"/>
        <end position="70"/>
    </location>
</feature>
<dbReference type="SUPFAM" id="SSF46689">
    <property type="entry name" value="Homeodomain-like"/>
    <property type="match status" value="1"/>
</dbReference>
<feature type="compositionally biased region" description="Polar residues" evidence="5">
    <location>
        <begin position="1"/>
        <end position="15"/>
    </location>
</feature>
<dbReference type="AlphaFoldDB" id="A0AAU2VII8"/>
<dbReference type="PANTHER" id="PTHR30055">
    <property type="entry name" value="HTH-TYPE TRANSCRIPTIONAL REGULATOR RUTR"/>
    <property type="match status" value="1"/>
</dbReference>
<dbReference type="PROSITE" id="PS50977">
    <property type="entry name" value="HTH_TETR_2"/>
    <property type="match status" value="1"/>
</dbReference>
<organism evidence="7">
    <name type="scientific">Streptomyces sp. NBC_00008</name>
    <dbReference type="NCBI Taxonomy" id="2903610"/>
    <lineage>
        <taxon>Bacteria</taxon>
        <taxon>Bacillati</taxon>
        <taxon>Actinomycetota</taxon>
        <taxon>Actinomycetes</taxon>
        <taxon>Kitasatosporales</taxon>
        <taxon>Streptomycetaceae</taxon>
        <taxon>Streptomyces</taxon>
    </lineage>
</organism>
<evidence type="ECO:0000259" key="6">
    <source>
        <dbReference type="PROSITE" id="PS50977"/>
    </source>
</evidence>
<dbReference type="InterPro" id="IPR050109">
    <property type="entry name" value="HTH-type_TetR-like_transc_reg"/>
</dbReference>
<dbReference type="Pfam" id="PF00440">
    <property type="entry name" value="TetR_N"/>
    <property type="match status" value="1"/>
</dbReference>
<protein>
    <submittedName>
        <fullName evidence="7">TetR/AcrR family transcriptional regulator</fullName>
    </submittedName>
</protein>
<sequence length="232" mass="25070">MTSTEHPQGQSNEPSGATAAGRAPRRDAARNRARIIDAAREVFATQGVAAGLNEIAHHAGVGIGTIYRHFPDKDVLVDAALGDRFTELTALVDQGLAATTAWEGLTHVMRQAVAMNVADRGLRDVAFSSGPGRQRADALRDGLAPRMEQLLGRARLEGAVRPDLTVPDLIMIMLMLTEFAHRSSPVRPDAYRRYLELIISSLRPQSAVDDLGVVLSAAEVQAIARHWAEPSR</sequence>
<gene>
    <name evidence="7" type="ORF">OG398_01895</name>
</gene>
<evidence type="ECO:0000256" key="2">
    <source>
        <dbReference type="ARBA" id="ARBA00023125"/>
    </source>
</evidence>
<dbReference type="GO" id="GO:0003700">
    <property type="term" value="F:DNA-binding transcription factor activity"/>
    <property type="evidence" value="ECO:0007669"/>
    <property type="project" value="TreeGrafter"/>
</dbReference>
<dbReference type="InterPro" id="IPR009057">
    <property type="entry name" value="Homeodomain-like_sf"/>
</dbReference>
<evidence type="ECO:0000256" key="5">
    <source>
        <dbReference type="SAM" id="MobiDB-lite"/>
    </source>
</evidence>
<dbReference type="SUPFAM" id="SSF48498">
    <property type="entry name" value="Tetracyclin repressor-like, C-terminal domain"/>
    <property type="match status" value="1"/>
</dbReference>
<dbReference type="GO" id="GO:0000976">
    <property type="term" value="F:transcription cis-regulatory region binding"/>
    <property type="evidence" value="ECO:0007669"/>
    <property type="project" value="TreeGrafter"/>
</dbReference>
<dbReference type="InterPro" id="IPR001647">
    <property type="entry name" value="HTH_TetR"/>
</dbReference>
<dbReference type="PRINTS" id="PR00455">
    <property type="entry name" value="HTHTETR"/>
</dbReference>
<accession>A0AAU2VII8</accession>
<keyword evidence="3" id="KW-0804">Transcription</keyword>
<proteinExistence type="predicted"/>
<feature type="region of interest" description="Disordered" evidence="5">
    <location>
        <begin position="1"/>
        <end position="29"/>
    </location>
</feature>
<dbReference type="Pfam" id="PF21597">
    <property type="entry name" value="TetR_C_43"/>
    <property type="match status" value="1"/>
</dbReference>